<dbReference type="InterPro" id="IPR022694">
    <property type="entry name" value="3-OHacyl-CoA_DH"/>
</dbReference>
<dbReference type="InterPro" id="IPR008927">
    <property type="entry name" value="6-PGluconate_DH-like_C_sf"/>
</dbReference>
<sequence length="283" mass="30388">MENVKVAVIGSGLMGGGIAQACAQAGLTVVNLDIAQEPLDKAQALVAGLMQKKVAKGKMTQEECDAVLGRLSYSTDYAQLAGAKFVIEAVPERLDLKQATFKQIDANADEGAVLLTNTSGIDIDEIAAATSRPESVLGMHFFYPAPVMKLVEIIRGEKTSDEAYEATRELAEAIGKTAVSAPNTPGFIVNRIINPYENMGAWLVSEGVSPADVDTAMKLACNHPMGPCELMDFSGIDVVYASLMNLYEGYDHDDLYRPAPIFKELLDAGKLGRKSGHGFYDYE</sequence>
<feature type="domain" description="3-hydroxyacyl-CoA dehydrogenase NAD binding" evidence="5">
    <location>
        <begin position="5"/>
        <end position="181"/>
    </location>
</feature>
<evidence type="ECO:0000256" key="1">
    <source>
        <dbReference type="ARBA" id="ARBA00005086"/>
    </source>
</evidence>
<dbReference type="PANTHER" id="PTHR48075:SF5">
    <property type="entry name" value="3-HYDROXYBUTYRYL-COA DEHYDROGENASE"/>
    <property type="match status" value="1"/>
</dbReference>
<dbReference type="PANTHER" id="PTHR48075">
    <property type="entry name" value="3-HYDROXYACYL-COA DEHYDROGENASE FAMILY PROTEIN"/>
    <property type="match status" value="1"/>
</dbReference>
<dbReference type="PROSITE" id="PS51257">
    <property type="entry name" value="PROKAR_LIPOPROTEIN"/>
    <property type="match status" value="1"/>
</dbReference>
<keyword evidence="7" id="KW-1185">Reference proteome</keyword>
<feature type="domain" description="3-hydroxyacyl-CoA dehydrogenase C-terminal" evidence="4">
    <location>
        <begin position="186"/>
        <end position="282"/>
    </location>
</feature>
<evidence type="ECO:0000313" key="6">
    <source>
        <dbReference type="EMBL" id="MBE5023893.1"/>
    </source>
</evidence>
<organism evidence="6 7">
    <name type="scientific">Thermophilibacter gallinarum</name>
    <dbReference type="NCBI Taxonomy" id="2779357"/>
    <lineage>
        <taxon>Bacteria</taxon>
        <taxon>Bacillati</taxon>
        <taxon>Actinomycetota</taxon>
        <taxon>Coriobacteriia</taxon>
        <taxon>Coriobacteriales</taxon>
        <taxon>Atopobiaceae</taxon>
        <taxon>Thermophilibacter</taxon>
    </lineage>
</organism>
<evidence type="ECO:0000259" key="5">
    <source>
        <dbReference type="Pfam" id="PF02737"/>
    </source>
</evidence>
<name>A0ABR9QS40_9ACTN</name>
<dbReference type="InterPro" id="IPR036291">
    <property type="entry name" value="NAD(P)-bd_dom_sf"/>
</dbReference>
<dbReference type="InterPro" id="IPR006176">
    <property type="entry name" value="3-OHacyl-CoA_DH_NAD-bd"/>
</dbReference>
<dbReference type="Gene3D" id="1.10.1040.10">
    <property type="entry name" value="N-(1-d-carboxylethyl)-l-norvaline Dehydrogenase, domain 2"/>
    <property type="match status" value="1"/>
</dbReference>
<gene>
    <name evidence="6" type="ORF">INF26_03370</name>
</gene>
<evidence type="ECO:0000313" key="7">
    <source>
        <dbReference type="Proteomes" id="UP001194273"/>
    </source>
</evidence>
<evidence type="ECO:0000256" key="2">
    <source>
        <dbReference type="ARBA" id="ARBA00009463"/>
    </source>
</evidence>
<reference evidence="6 7" key="1">
    <citation type="submission" date="2020-10" db="EMBL/GenBank/DDBJ databases">
        <title>ChiBAC.</title>
        <authorList>
            <person name="Zenner C."/>
            <person name="Hitch T.C.A."/>
            <person name="Clavel T."/>
        </authorList>
    </citation>
    <scope>NUCLEOTIDE SEQUENCE [LARGE SCALE GENOMIC DNA]</scope>
    <source>
        <strain evidence="6 7">DSM 107455</strain>
    </source>
</reference>
<comment type="pathway">
    <text evidence="1">Lipid metabolism; butanoate metabolism.</text>
</comment>
<comment type="similarity">
    <text evidence="2">Belongs to the 3-hydroxyacyl-CoA dehydrogenase family.</text>
</comment>
<evidence type="ECO:0000256" key="3">
    <source>
        <dbReference type="ARBA" id="ARBA00023002"/>
    </source>
</evidence>
<protein>
    <submittedName>
        <fullName evidence="6">3-hydroxyacyl-CoA dehydrogenase family protein</fullName>
    </submittedName>
</protein>
<evidence type="ECO:0000259" key="4">
    <source>
        <dbReference type="Pfam" id="PF00725"/>
    </source>
</evidence>
<dbReference type="SUPFAM" id="SSF51735">
    <property type="entry name" value="NAD(P)-binding Rossmann-fold domains"/>
    <property type="match status" value="1"/>
</dbReference>
<dbReference type="SUPFAM" id="SSF48179">
    <property type="entry name" value="6-phosphogluconate dehydrogenase C-terminal domain-like"/>
    <property type="match status" value="1"/>
</dbReference>
<dbReference type="Gene3D" id="3.40.50.720">
    <property type="entry name" value="NAD(P)-binding Rossmann-like Domain"/>
    <property type="match status" value="1"/>
</dbReference>
<dbReference type="Pfam" id="PF02737">
    <property type="entry name" value="3HCDH_N"/>
    <property type="match status" value="1"/>
</dbReference>
<proteinExistence type="inferred from homology"/>
<dbReference type="Proteomes" id="UP001194273">
    <property type="component" value="Unassembled WGS sequence"/>
</dbReference>
<keyword evidence="3" id="KW-0560">Oxidoreductase</keyword>
<comment type="caution">
    <text evidence="6">The sequence shown here is derived from an EMBL/GenBank/DDBJ whole genome shotgun (WGS) entry which is preliminary data.</text>
</comment>
<dbReference type="EMBL" id="JADCJZ010000001">
    <property type="protein sequence ID" value="MBE5023893.1"/>
    <property type="molecule type" value="Genomic_DNA"/>
</dbReference>
<dbReference type="InterPro" id="IPR006108">
    <property type="entry name" value="3HC_DH_C"/>
</dbReference>
<dbReference type="InterPro" id="IPR013328">
    <property type="entry name" value="6PGD_dom2"/>
</dbReference>
<dbReference type="PIRSF" id="PIRSF000105">
    <property type="entry name" value="HCDH"/>
    <property type="match status" value="1"/>
</dbReference>
<dbReference type="RefSeq" id="WP_193529301.1">
    <property type="nucleotide sequence ID" value="NZ_JADCJZ010000001.1"/>
</dbReference>
<accession>A0ABR9QS40</accession>
<dbReference type="Pfam" id="PF00725">
    <property type="entry name" value="3HCDH"/>
    <property type="match status" value="1"/>
</dbReference>